<protein>
    <submittedName>
        <fullName evidence="1">NADH-ubiquinone oxidoreductase 75 kDa subunit, mitochondrial</fullName>
    </submittedName>
</protein>
<evidence type="ECO:0000313" key="1">
    <source>
        <dbReference type="EMBL" id="BAU93336.1"/>
    </source>
</evidence>
<dbReference type="Proteomes" id="UP000218288">
    <property type="component" value="Chromosome"/>
</dbReference>
<evidence type="ECO:0000313" key="2">
    <source>
        <dbReference type="Proteomes" id="UP000218288"/>
    </source>
</evidence>
<sequence>MSMSVEAKAVTAWLSDQMCRVEEPLVCGFGNSLSEDGARRLLAVMDGVTEHPTNDTLQKLGAFERKTKVNKHTATHWGYLRGVIDALDAAGHSDAADVLVWQVWHRMNSAARHNEFYRLVLKEKAEVETENARLMRLLTDGPANPQECAEFCRTARDDGDGKPCLDCDPERFCIA</sequence>
<dbReference type="EMBL" id="AP014809">
    <property type="protein sequence ID" value="BAU93336.1"/>
    <property type="molecule type" value="Genomic_DNA"/>
</dbReference>
<dbReference type="RefSeq" id="WP_157914239.1">
    <property type="nucleotide sequence ID" value="NZ_AP014809.1"/>
</dbReference>
<organism evidence="1 2">
    <name type="scientific">Methylorubrum populi</name>
    <dbReference type="NCBI Taxonomy" id="223967"/>
    <lineage>
        <taxon>Bacteria</taxon>
        <taxon>Pseudomonadati</taxon>
        <taxon>Pseudomonadota</taxon>
        <taxon>Alphaproteobacteria</taxon>
        <taxon>Hyphomicrobiales</taxon>
        <taxon>Methylobacteriaceae</taxon>
        <taxon>Methylorubrum</taxon>
    </lineage>
</organism>
<proteinExistence type="predicted"/>
<reference evidence="1 2" key="1">
    <citation type="journal article" date="2016" name="Genome Announc.">
        <title>Complete Genome Sequence of Methylobacterium populi P-1M, Isolated from Pink-Pigmented Household Biofilm.</title>
        <authorList>
            <person name="Morohoshi T."/>
            <person name="Ikeda T."/>
        </authorList>
    </citation>
    <scope>NUCLEOTIDE SEQUENCE [LARGE SCALE GENOMIC DNA]</scope>
    <source>
        <strain evidence="1 2">P-1M</strain>
    </source>
</reference>
<keyword evidence="1" id="KW-0830">Ubiquinone</keyword>
<gene>
    <name evidence="1" type="ORF">MPPM_4731</name>
</gene>
<dbReference type="AlphaFoldDB" id="A0A160PJW3"/>
<name>A0A160PJW3_9HYPH</name>
<accession>A0A160PJW3</accession>